<protein>
    <submittedName>
        <fullName evidence="1">Uncharacterized protein</fullName>
    </submittedName>
</protein>
<accession>A0A8T1E0T9</accession>
<reference evidence="1" key="1">
    <citation type="submission" date="2018-10" db="EMBL/GenBank/DDBJ databases">
        <title>Effector identification in a new, highly contiguous assembly of the strawberry crown rot pathogen Phytophthora cactorum.</title>
        <authorList>
            <person name="Armitage A.D."/>
            <person name="Nellist C.F."/>
            <person name="Bates H."/>
            <person name="Vickerstaff R.J."/>
            <person name="Harrison R.J."/>
        </authorList>
    </citation>
    <scope>NUCLEOTIDE SEQUENCE</scope>
    <source>
        <strain evidence="1">4040</strain>
        <strain evidence="2">P421</strain>
    </source>
</reference>
<name>A0A8T1E0T9_9STRA</name>
<dbReference type="Proteomes" id="UP000760860">
    <property type="component" value="Unassembled WGS sequence"/>
</dbReference>
<gene>
    <name evidence="1" type="ORF">PC117_g7112</name>
    <name evidence="2" type="ORF">PC129_g20938</name>
</gene>
<proteinExistence type="predicted"/>
<sequence>MGAMTKFMMGAAANSITASQELIENALMDQVVKHPVG</sequence>
<evidence type="ECO:0000313" key="1">
    <source>
        <dbReference type="EMBL" id="KAG2947083.1"/>
    </source>
</evidence>
<dbReference type="Proteomes" id="UP000736787">
    <property type="component" value="Unassembled WGS sequence"/>
</dbReference>
<organism evidence="1 3">
    <name type="scientific">Phytophthora cactorum</name>
    <dbReference type="NCBI Taxonomy" id="29920"/>
    <lineage>
        <taxon>Eukaryota</taxon>
        <taxon>Sar</taxon>
        <taxon>Stramenopiles</taxon>
        <taxon>Oomycota</taxon>
        <taxon>Peronosporomycetes</taxon>
        <taxon>Peronosporales</taxon>
        <taxon>Peronosporaceae</taxon>
        <taxon>Phytophthora</taxon>
    </lineage>
</organism>
<dbReference type="AlphaFoldDB" id="A0A8T1E0T9"/>
<evidence type="ECO:0000313" key="3">
    <source>
        <dbReference type="Proteomes" id="UP000736787"/>
    </source>
</evidence>
<evidence type="ECO:0000313" key="2">
    <source>
        <dbReference type="EMBL" id="KAG3208035.1"/>
    </source>
</evidence>
<dbReference type="EMBL" id="RCMV01001571">
    <property type="protein sequence ID" value="KAG3208035.1"/>
    <property type="molecule type" value="Genomic_DNA"/>
</dbReference>
<comment type="caution">
    <text evidence="1">The sequence shown here is derived from an EMBL/GenBank/DDBJ whole genome shotgun (WGS) entry which is preliminary data.</text>
</comment>
<dbReference type="EMBL" id="RCMK01000141">
    <property type="protein sequence ID" value="KAG2947083.1"/>
    <property type="molecule type" value="Genomic_DNA"/>
</dbReference>